<proteinExistence type="predicted"/>
<feature type="region of interest" description="Disordered" evidence="1">
    <location>
        <begin position="34"/>
        <end position="60"/>
    </location>
</feature>
<accession>A0A7U3T8U4</accession>
<reference evidence="2 3" key="1">
    <citation type="submission" date="2020-11" db="EMBL/GenBank/DDBJ databases">
        <authorList>
            <person name="Agnes T.J."/>
            <person name="Ahmed A."/>
            <person name="Ahmed S."/>
            <person name="Barragan J.M."/>
            <person name="Baumgarten L.N."/>
            <person name="Christian S."/>
            <person name="Coyne C."/>
            <person name="Dadzie B."/>
            <person name="Deng B.C."/>
            <person name="Dickerson K."/>
            <person name="Dozier E."/>
            <person name="Farooq M."/>
            <person name="Hennigan A.J."/>
            <person name="Kang D."/>
            <person name="Khan A."/>
            <person name="Khan Z.K."/>
            <person name="Kjerulf A.B."/>
            <person name="Kolosey V."/>
            <person name="Lee V.H."/>
            <person name="Llontop-Maldonado V."/>
            <person name="Lu N."/>
            <person name="Majekodunmi A."/>
            <person name="Malik H.W."/>
            <person name="Marcellino S.C."/>
            <person name="Michelin M.A."/>
            <person name="Mitchell K."/>
            <person name="Ogunsan O."/>
            <person name="Patel B.R."/>
            <person name="Smith A."/>
            <person name="Sweeney P."/>
            <person name="Vaishnav N."/>
            <person name="Wallace S.A."/>
            <person name="Warfield J.C."/>
            <person name="Worrent L.D."/>
            <person name="Zehra A."/>
            <person name="Avazpour P."/>
            <person name="Kim F.M."/>
            <person name="Mason K."/>
            <person name="Nguyen D.A."/>
            <person name="Pettit S.M."/>
            <person name="Zhou O.J."/>
            <person name="Brissett D.L."/>
            <person name="Gualtieri C."/>
            <person name="Hufford T.M."/>
            <person name="Ko J.M."/>
            <person name="Novak J.K."/>
            <person name="Smith Z.M."/>
            <person name="Erill I."/>
            <person name="Caruso S.M."/>
        </authorList>
    </citation>
    <scope>NUCLEOTIDE SEQUENCE [LARGE SCALE GENOMIC DNA]</scope>
</reference>
<evidence type="ECO:0000256" key="1">
    <source>
        <dbReference type="SAM" id="MobiDB-lite"/>
    </source>
</evidence>
<sequence>MELKEAYIVSEYDGYQRYPVRVFESKKEAKDYIDEKNKGQKETYPQRSMTPIPFKPKEIW</sequence>
<organism evidence="2 3">
    <name type="scientific">Bacillus phage Anthos</name>
    <dbReference type="NCBI Taxonomy" id="2796502"/>
    <lineage>
        <taxon>Viruses</taxon>
        <taxon>Duplodnaviria</taxon>
        <taxon>Heunggongvirae</taxon>
        <taxon>Uroviricota</taxon>
        <taxon>Caudoviricetes</taxon>
        <taxon>Herelleviridae</taxon>
        <taxon>Bastillevirinae</taxon>
        <taxon>Bequatrovirus</taxon>
        <taxon>Bequatrovirus troll</taxon>
    </lineage>
</organism>
<evidence type="ECO:0000313" key="2">
    <source>
        <dbReference type="EMBL" id="QPY77420.1"/>
    </source>
</evidence>
<dbReference type="EMBL" id="MW281503">
    <property type="protein sequence ID" value="QPY77420.1"/>
    <property type="molecule type" value="Genomic_DNA"/>
</dbReference>
<protein>
    <submittedName>
        <fullName evidence="2">Uncharacterized protein</fullName>
    </submittedName>
</protein>
<name>A0A7U3T8U4_9CAUD</name>
<dbReference type="Proteomes" id="UP000595318">
    <property type="component" value="Segment"/>
</dbReference>
<evidence type="ECO:0000313" key="3">
    <source>
        <dbReference type="Proteomes" id="UP000595318"/>
    </source>
</evidence>
<gene>
    <name evidence="2" type="ORF">ANTHOS_184</name>
</gene>